<dbReference type="InterPro" id="IPR031982">
    <property type="entry name" value="PilE-like"/>
</dbReference>
<name>A0A1S8D0B3_9GAMM</name>
<dbReference type="GO" id="GO:0015627">
    <property type="term" value="C:type II protein secretion system complex"/>
    <property type="evidence" value="ECO:0007669"/>
    <property type="project" value="InterPro"/>
</dbReference>
<keyword evidence="2" id="KW-0812">Transmembrane</keyword>
<dbReference type="AlphaFoldDB" id="A0A1S8D0B3"/>
<dbReference type="Gene3D" id="3.30.700.10">
    <property type="entry name" value="Glycoprotein, Type 4 Pilin"/>
    <property type="match status" value="1"/>
</dbReference>
<reference evidence="3 4" key="1">
    <citation type="submission" date="2016-10" db="EMBL/GenBank/DDBJ databases">
        <title>Draft Genome sequence of Alkanindiges sp. strain H1.</title>
        <authorList>
            <person name="Subhash Y."/>
            <person name="Lee S."/>
        </authorList>
    </citation>
    <scope>NUCLEOTIDE SEQUENCE [LARGE SCALE GENOMIC DNA]</scope>
    <source>
        <strain evidence="3 4">H1</strain>
    </source>
</reference>
<keyword evidence="2" id="KW-1133">Transmembrane helix</keyword>
<dbReference type="PANTHER" id="PTHR30093:SF47">
    <property type="entry name" value="TYPE IV PILUS NON-CORE MINOR PILIN PILE"/>
    <property type="match status" value="1"/>
</dbReference>
<feature type="transmembrane region" description="Helical" evidence="2">
    <location>
        <begin position="7"/>
        <end position="31"/>
    </location>
</feature>
<dbReference type="GO" id="GO:0015628">
    <property type="term" value="P:protein secretion by the type II secretion system"/>
    <property type="evidence" value="ECO:0007669"/>
    <property type="project" value="InterPro"/>
</dbReference>
<evidence type="ECO:0000313" key="3">
    <source>
        <dbReference type="EMBL" id="ONG42173.1"/>
    </source>
</evidence>
<dbReference type="NCBIfam" id="TIGR02532">
    <property type="entry name" value="IV_pilin_GFxxxE"/>
    <property type="match status" value="1"/>
</dbReference>
<dbReference type="OrthoDB" id="5296638at2"/>
<keyword evidence="1" id="KW-0488">Methylation</keyword>
<accession>A0A1S8D0B3</accession>
<dbReference type="Proteomes" id="UP000192132">
    <property type="component" value="Unassembled WGS sequence"/>
</dbReference>
<dbReference type="Pfam" id="PF16732">
    <property type="entry name" value="ComP_DUS"/>
    <property type="match status" value="1"/>
</dbReference>
<dbReference type="PRINTS" id="PR00813">
    <property type="entry name" value="BCTERIALGSPG"/>
</dbReference>
<comment type="caution">
    <text evidence="3">The sequence shown here is derived from an EMBL/GenBank/DDBJ whole genome shotgun (WGS) entry which is preliminary data.</text>
</comment>
<protein>
    <submittedName>
        <fullName evidence="3">Pilus assembly protein PilE</fullName>
    </submittedName>
</protein>
<dbReference type="SUPFAM" id="SSF54523">
    <property type="entry name" value="Pili subunits"/>
    <property type="match status" value="1"/>
</dbReference>
<dbReference type="InterPro" id="IPR012902">
    <property type="entry name" value="N_methyl_site"/>
</dbReference>
<gene>
    <name evidence="3" type="ORF">BKE30_01350</name>
</gene>
<dbReference type="RefSeq" id="WP_076876861.1">
    <property type="nucleotide sequence ID" value="NZ_MLCN01000003.1"/>
</dbReference>
<dbReference type="InterPro" id="IPR000983">
    <property type="entry name" value="Bac_GSPG_pilin"/>
</dbReference>
<dbReference type="EMBL" id="MLCN01000003">
    <property type="protein sequence ID" value="ONG42173.1"/>
    <property type="molecule type" value="Genomic_DNA"/>
</dbReference>
<evidence type="ECO:0000313" key="4">
    <source>
        <dbReference type="Proteomes" id="UP000192132"/>
    </source>
</evidence>
<dbReference type="PANTHER" id="PTHR30093">
    <property type="entry name" value="GENERAL SECRETION PATHWAY PROTEIN G"/>
    <property type="match status" value="1"/>
</dbReference>
<keyword evidence="2" id="KW-0472">Membrane</keyword>
<evidence type="ECO:0000256" key="2">
    <source>
        <dbReference type="SAM" id="Phobius"/>
    </source>
</evidence>
<dbReference type="GO" id="GO:0043683">
    <property type="term" value="P:type IV pilus assembly"/>
    <property type="evidence" value="ECO:0007669"/>
    <property type="project" value="InterPro"/>
</dbReference>
<dbReference type="STRING" id="1907941.BKE30_01350"/>
<organism evidence="3 4">
    <name type="scientific">Alkanindiges hydrocarboniclasticus</name>
    <dbReference type="NCBI Taxonomy" id="1907941"/>
    <lineage>
        <taxon>Bacteria</taxon>
        <taxon>Pseudomonadati</taxon>
        <taxon>Pseudomonadota</taxon>
        <taxon>Gammaproteobacteria</taxon>
        <taxon>Moraxellales</taxon>
        <taxon>Moraxellaceae</taxon>
        <taxon>Alkanindiges</taxon>
    </lineage>
</organism>
<sequence>MKYGNKGFTLIELMIVVIIIGILAAIAYPSYKQYSIRTQRTNAQGEMLQIARTLSNYKMANGNYANRTSANVYGGTVIPNQGTALYSITLTDNADKLLTASDANVNTWKLIAKPISNTAQAGNGWICLNDQLQKYWAKGINSCSLSATSDWSDR</sequence>
<dbReference type="PROSITE" id="PS00409">
    <property type="entry name" value="PROKAR_NTER_METHYL"/>
    <property type="match status" value="1"/>
</dbReference>
<dbReference type="Pfam" id="PF07963">
    <property type="entry name" value="N_methyl"/>
    <property type="match status" value="1"/>
</dbReference>
<proteinExistence type="predicted"/>
<evidence type="ECO:0000256" key="1">
    <source>
        <dbReference type="ARBA" id="ARBA00022481"/>
    </source>
</evidence>
<dbReference type="InterPro" id="IPR045584">
    <property type="entry name" value="Pilin-like"/>
</dbReference>
<keyword evidence="4" id="KW-1185">Reference proteome</keyword>